<reference evidence="2" key="2">
    <citation type="submission" date="2021-02" db="EMBL/GenBank/DDBJ databases">
        <authorList>
            <person name="Kimball J.A."/>
            <person name="Haas M.W."/>
            <person name="Macchietto M."/>
            <person name="Kono T."/>
            <person name="Duquette J."/>
            <person name="Shao M."/>
        </authorList>
    </citation>
    <scope>NUCLEOTIDE SEQUENCE</scope>
    <source>
        <tissue evidence="2">Fresh leaf tissue</tissue>
    </source>
</reference>
<keyword evidence="3" id="KW-1185">Reference proteome</keyword>
<dbReference type="Proteomes" id="UP000729402">
    <property type="component" value="Unassembled WGS sequence"/>
</dbReference>
<comment type="caution">
    <text evidence="2">The sequence shown here is derived from an EMBL/GenBank/DDBJ whole genome shotgun (WGS) entry which is preliminary data.</text>
</comment>
<sequence>MGECEATGGRRQPEVGRDKIHDPRRWWSDCFQAVMPLGWWTCHRWNGALKKMSSLFINLHNIILFCYCASPPIHVIQLLFTFEDHNHVTGISYDDMAWILGPTARASCLLLYLTRQIGIMYSFVDRLVQRKKVPEDTLN</sequence>
<evidence type="ECO:0000256" key="1">
    <source>
        <dbReference type="SAM" id="Phobius"/>
    </source>
</evidence>
<organism evidence="2 3">
    <name type="scientific">Zizania palustris</name>
    <name type="common">Northern wild rice</name>
    <dbReference type="NCBI Taxonomy" id="103762"/>
    <lineage>
        <taxon>Eukaryota</taxon>
        <taxon>Viridiplantae</taxon>
        <taxon>Streptophyta</taxon>
        <taxon>Embryophyta</taxon>
        <taxon>Tracheophyta</taxon>
        <taxon>Spermatophyta</taxon>
        <taxon>Magnoliopsida</taxon>
        <taxon>Liliopsida</taxon>
        <taxon>Poales</taxon>
        <taxon>Poaceae</taxon>
        <taxon>BOP clade</taxon>
        <taxon>Oryzoideae</taxon>
        <taxon>Oryzeae</taxon>
        <taxon>Zizaniinae</taxon>
        <taxon>Zizania</taxon>
    </lineage>
</organism>
<protein>
    <submittedName>
        <fullName evidence="2">Uncharacterized protein</fullName>
    </submittedName>
</protein>
<keyword evidence="1" id="KW-0472">Membrane</keyword>
<gene>
    <name evidence="2" type="ORF">GUJ93_ZPchr0008g13859</name>
</gene>
<accession>A0A8J5RJ15</accession>
<keyword evidence="1" id="KW-1133">Transmembrane helix</keyword>
<name>A0A8J5RJ15_ZIZPA</name>
<reference evidence="2" key="1">
    <citation type="journal article" date="2021" name="bioRxiv">
        <title>Whole Genome Assembly and Annotation of Northern Wild Rice, Zizania palustris L., Supports a Whole Genome Duplication in the Zizania Genus.</title>
        <authorList>
            <person name="Haas M."/>
            <person name="Kono T."/>
            <person name="Macchietto M."/>
            <person name="Millas R."/>
            <person name="McGilp L."/>
            <person name="Shao M."/>
            <person name="Duquette J."/>
            <person name="Hirsch C.N."/>
            <person name="Kimball J."/>
        </authorList>
    </citation>
    <scope>NUCLEOTIDE SEQUENCE</scope>
    <source>
        <tissue evidence="2">Fresh leaf tissue</tissue>
    </source>
</reference>
<dbReference type="AlphaFoldDB" id="A0A8J5RJ15"/>
<dbReference type="OrthoDB" id="10557974at2759"/>
<evidence type="ECO:0000313" key="3">
    <source>
        <dbReference type="Proteomes" id="UP000729402"/>
    </source>
</evidence>
<evidence type="ECO:0000313" key="2">
    <source>
        <dbReference type="EMBL" id="KAG8045850.1"/>
    </source>
</evidence>
<proteinExistence type="predicted"/>
<keyword evidence="1" id="KW-0812">Transmembrane</keyword>
<feature type="transmembrane region" description="Helical" evidence="1">
    <location>
        <begin position="55"/>
        <end position="76"/>
    </location>
</feature>
<dbReference type="EMBL" id="JAAALK010000290">
    <property type="protein sequence ID" value="KAG8045850.1"/>
    <property type="molecule type" value="Genomic_DNA"/>
</dbReference>
<feature type="transmembrane region" description="Helical" evidence="1">
    <location>
        <begin position="96"/>
        <end position="113"/>
    </location>
</feature>